<evidence type="ECO:0000256" key="1">
    <source>
        <dbReference type="ARBA" id="ARBA00022491"/>
    </source>
</evidence>
<reference evidence="7" key="1">
    <citation type="submission" date="2020-10" db="EMBL/GenBank/DDBJ databases">
        <title>Ca. Dormibacterota MAGs.</title>
        <authorList>
            <person name="Montgomery K."/>
        </authorList>
    </citation>
    <scope>NUCLEOTIDE SEQUENCE [LARGE SCALE GENOMIC DNA]</scope>
    <source>
        <strain evidence="7">SC8812_S17_10</strain>
    </source>
</reference>
<dbReference type="Gene3D" id="1.10.1660.10">
    <property type="match status" value="1"/>
</dbReference>
<dbReference type="SMART" id="SM00422">
    <property type="entry name" value="HTH_MERR"/>
    <property type="match status" value="1"/>
</dbReference>
<dbReference type="Gene3D" id="3.30.450.20">
    <property type="entry name" value="PAS domain"/>
    <property type="match status" value="1"/>
</dbReference>
<dbReference type="PANTHER" id="PTHR30204">
    <property type="entry name" value="REDOX-CYCLING DRUG-SENSING TRANSCRIPTIONAL ACTIVATOR SOXR"/>
    <property type="match status" value="1"/>
</dbReference>
<dbReference type="SMART" id="SM00091">
    <property type="entry name" value="PAS"/>
    <property type="match status" value="1"/>
</dbReference>
<dbReference type="PROSITE" id="PS50937">
    <property type="entry name" value="HTH_MERR_2"/>
    <property type="match status" value="1"/>
</dbReference>
<dbReference type="PANTHER" id="PTHR30204:SF69">
    <property type="entry name" value="MERR-FAMILY TRANSCRIPTIONAL REGULATOR"/>
    <property type="match status" value="1"/>
</dbReference>
<protein>
    <submittedName>
        <fullName evidence="7">MerR family transcriptional regulator</fullName>
    </submittedName>
</protein>
<dbReference type="InterPro" id="IPR047057">
    <property type="entry name" value="MerR_fam"/>
</dbReference>
<proteinExistence type="predicted"/>
<dbReference type="Pfam" id="PF13411">
    <property type="entry name" value="MerR_1"/>
    <property type="match status" value="1"/>
</dbReference>
<feature type="domain" description="PAS" evidence="5">
    <location>
        <begin position="95"/>
        <end position="165"/>
    </location>
</feature>
<dbReference type="InterPro" id="IPR000014">
    <property type="entry name" value="PAS"/>
</dbReference>
<organism evidence="7 8">
    <name type="scientific">Candidatus Nephthysia bennettiae</name>
    <dbReference type="NCBI Taxonomy" id="3127016"/>
    <lineage>
        <taxon>Bacteria</taxon>
        <taxon>Bacillati</taxon>
        <taxon>Candidatus Dormiibacterota</taxon>
        <taxon>Candidatus Dormibacteria</taxon>
        <taxon>Candidatus Dormibacterales</taxon>
        <taxon>Candidatus Dormibacteraceae</taxon>
        <taxon>Candidatus Nephthysia</taxon>
    </lineage>
</organism>
<evidence type="ECO:0000256" key="3">
    <source>
        <dbReference type="ARBA" id="ARBA00023125"/>
    </source>
</evidence>
<dbReference type="InterPro" id="IPR009061">
    <property type="entry name" value="DNA-bd_dom_put_sf"/>
</dbReference>
<dbReference type="NCBIfam" id="TIGR00229">
    <property type="entry name" value="sensory_box"/>
    <property type="match status" value="1"/>
</dbReference>
<dbReference type="PROSITE" id="PS50112">
    <property type="entry name" value="PAS"/>
    <property type="match status" value="1"/>
</dbReference>
<keyword evidence="3" id="KW-0238">DNA-binding</keyword>
<dbReference type="PROSITE" id="PS00552">
    <property type="entry name" value="HTH_MERR_1"/>
    <property type="match status" value="1"/>
</dbReference>
<dbReference type="Proteomes" id="UP000612893">
    <property type="component" value="Unassembled WGS sequence"/>
</dbReference>
<dbReference type="CDD" id="cd00130">
    <property type="entry name" value="PAS"/>
    <property type="match status" value="1"/>
</dbReference>
<name>A0A934NC16_9BACT</name>
<dbReference type="InterPro" id="IPR035965">
    <property type="entry name" value="PAS-like_dom_sf"/>
</dbReference>
<evidence type="ECO:0000313" key="7">
    <source>
        <dbReference type="EMBL" id="MBJ7596902.1"/>
    </source>
</evidence>
<evidence type="ECO:0000256" key="2">
    <source>
        <dbReference type="ARBA" id="ARBA00023015"/>
    </source>
</evidence>
<gene>
    <name evidence="7" type="ORF">JF922_02285</name>
</gene>
<keyword evidence="2" id="KW-0805">Transcription regulation</keyword>
<comment type="caution">
    <text evidence="7">The sequence shown here is derived from an EMBL/GenBank/DDBJ whole genome shotgun (WGS) entry which is preliminary data.</text>
</comment>
<dbReference type="AlphaFoldDB" id="A0A934NC16"/>
<dbReference type="GO" id="GO:0003677">
    <property type="term" value="F:DNA binding"/>
    <property type="evidence" value="ECO:0007669"/>
    <property type="project" value="UniProtKB-KW"/>
</dbReference>
<evidence type="ECO:0000259" key="6">
    <source>
        <dbReference type="PROSITE" id="PS50937"/>
    </source>
</evidence>
<dbReference type="SUPFAM" id="SSF55785">
    <property type="entry name" value="PYP-like sensor domain (PAS domain)"/>
    <property type="match status" value="1"/>
</dbReference>
<dbReference type="GO" id="GO:0003700">
    <property type="term" value="F:DNA-binding transcription factor activity"/>
    <property type="evidence" value="ECO:0007669"/>
    <property type="project" value="InterPro"/>
</dbReference>
<dbReference type="SUPFAM" id="SSF46955">
    <property type="entry name" value="Putative DNA-binding domain"/>
    <property type="match status" value="1"/>
</dbReference>
<keyword evidence="8" id="KW-1185">Reference proteome</keyword>
<accession>A0A934NC16</accession>
<evidence type="ECO:0000313" key="8">
    <source>
        <dbReference type="Proteomes" id="UP000612893"/>
    </source>
</evidence>
<dbReference type="InterPro" id="IPR000551">
    <property type="entry name" value="MerR-type_HTH_dom"/>
</dbReference>
<dbReference type="Pfam" id="PF08448">
    <property type="entry name" value="PAS_4"/>
    <property type="match status" value="1"/>
</dbReference>
<keyword evidence="4" id="KW-0804">Transcription</keyword>
<sequence length="215" mass="24004">MILTVGEVAALIGLSPHTIRSWERRYDLLTPRRTVSNQRRYSREDVETLMRVKQIRGQQRGSLKLAVQEATGASLRIPTPPATSSRPPRSEAAASANLWRTVADLYLGPVAIVGPRGYILDCNLAFARLAGRDREQLRGGHFADLVDPDDRFKATQFYKRPLTRRKGWELSLKVAEGLPRIFSFDGTPARDDETAVFVCRASPRTSPVPDQGTSF</sequence>
<evidence type="ECO:0000259" key="5">
    <source>
        <dbReference type="PROSITE" id="PS50112"/>
    </source>
</evidence>
<feature type="domain" description="HTH merR-type" evidence="6">
    <location>
        <begin position="1"/>
        <end position="56"/>
    </location>
</feature>
<dbReference type="InterPro" id="IPR013656">
    <property type="entry name" value="PAS_4"/>
</dbReference>
<evidence type="ECO:0000256" key="4">
    <source>
        <dbReference type="ARBA" id="ARBA00023163"/>
    </source>
</evidence>
<dbReference type="EMBL" id="JAEKNR010000028">
    <property type="protein sequence ID" value="MBJ7596902.1"/>
    <property type="molecule type" value="Genomic_DNA"/>
</dbReference>
<keyword evidence="1" id="KW-0678">Repressor</keyword>